<dbReference type="Proteomes" id="UP000002498">
    <property type="component" value="Unassembled WGS sequence"/>
</dbReference>
<dbReference type="AlphaFoldDB" id="E9FE25"/>
<keyword evidence="5" id="KW-1185">Reference proteome</keyword>
<feature type="domain" description="Up-regulated during septation protein 1" evidence="3">
    <location>
        <begin position="285"/>
        <end position="376"/>
    </location>
</feature>
<dbReference type="InterPro" id="IPR029191">
    <property type="entry name" value="Uds1"/>
</dbReference>
<feature type="compositionally biased region" description="Basic and acidic residues" evidence="2">
    <location>
        <begin position="227"/>
        <end position="237"/>
    </location>
</feature>
<reference evidence="4 5" key="2">
    <citation type="journal article" date="2014" name="Proc. Natl. Acad. Sci. U.S.A.">
        <title>Trajectory and genomic determinants of fungal-pathogen speciation and host adaptation.</title>
        <authorList>
            <person name="Hu X."/>
            <person name="Xiao G."/>
            <person name="Zheng P."/>
            <person name="Shang Y."/>
            <person name="Su Y."/>
            <person name="Zhang X."/>
            <person name="Liu X."/>
            <person name="Zhan S."/>
            <person name="St Leger R.J."/>
            <person name="Wang C."/>
        </authorList>
    </citation>
    <scope>GENOME REANNOTATION</scope>
    <source>
        <strain evidence="5">ARSEF 23 / ATCC MYA-3075</strain>
    </source>
</reference>
<dbReference type="KEGG" id="maj:MAA_10524"/>
<dbReference type="OrthoDB" id="5429395at2759"/>
<evidence type="ECO:0000256" key="2">
    <source>
        <dbReference type="SAM" id="MobiDB-lite"/>
    </source>
</evidence>
<dbReference type="EMBL" id="ADNJ02000057">
    <property type="protein sequence ID" value="EFY94013.2"/>
    <property type="molecule type" value="Genomic_DNA"/>
</dbReference>
<reference evidence="4 5" key="1">
    <citation type="journal article" date="2011" name="PLoS Genet.">
        <title>Genome sequencing and comparative transcriptomics of the model entomopathogenic fungi Metarhizium anisopliae and M. acridum.</title>
        <authorList>
            <person name="Gao Q."/>
            <person name="Jin K."/>
            <person name="Ying S.H."/>
            <person name="Zhang Y."/>
            <person name="Xiao G."/>
            <person name="Shang Y."/>
            <person name="Duan Z."/>
            <person name="Hu X."/>
            <person name="Xie X.Q."/>
            <person name="Zhou G."/>
            <person name="Peng G."/>
            <person name="Luo Z."/>
            <person name="Huang W."/>
            <person name="Wang B."/>
            <person name="Fang W."/>
            <person name="Wang S."/>
            <person name="Zhong Y."/>
            <person name="Ma L.J."/>
            <person name="St Leger R.J."/>
            <person name="Zhao G.P."/>
            <person name="Pei Y."/>
            <person name="Feng M.G."/>
            <person name="Xia Y."/>
            <person name="Wang C."/>
        </authorList>
    </citation>
    <scope>NUCLEOTIDE SEQUENCE [LARGE SCALE GENOMIC DNA]</scope>
    <source>
        <strain evidence="5">ARSEF 23 / ATCC MYA-3075</strain>
    </source>
</reference>
<evidence type="ECO:0000313" key="4">
    <source>
        <dbReference type="EMBL" id="EFY94013.2"/>
    </source>
</evidence>
<evidence type="ECO:0000256" key="1">
    <source>
        <dbReference type="SAM" id="Coils"/>
    </source>
</evidence>
<feature type="region of interest" description="Disordered" evidence="2">
    <location>
        <begin position="204"/>
        <end position="237"/>
    </location>
</feature>
<dbReference type="HOGENOM" id="CLU_497027_0_0_1"/>
<gene>
    <name evidence="4" type="ORF">MAA_10524</name>
</gene>
<organism evidence="4 5">
    <name type="scientific">Metarhizium robertsii (strain ARSEF 23 / ATCC MYA-3075)</name>
    <name type="common">Metarhizium anisopliae (strain ARSEF 23)</name>
    <dbReference type="NCBI Taxonomy" id="655844"/>
    <lineage>
        <taxon>Eukaryota</taxon>
        <taxon>Fungi</taxon>
        <taxon>Dikarya</taxon>
        <taxon>Ascomycota</taxon>
        <taxon>Pezizomycotina</taxon>
        <taxon>Sordariomycetes</taxon>
        <taxon>Hypocreomycetidae</taxon>
        <taxon>Hypocreales</taxon>
        <taxon>Clavicipitaceae</taxon>
        <taxon>Metarhizium</taxon>
    </lineage>
</organism>
<accession>E9FE25</accession>
<name>E9FE25_METRA</name>
<dbReference type="RefSeq" id="XP_007826713.2">
    <property type="nucleotide sequence ID" value="XM_007828522.2"/>
</dbReference>
<feature type="coiled-coil region" evidence="1">
    <location>
        <begin position="340"/>
        <end position="374"/>
    </location>
</feature>
<dbReference type="GeneID" id="19264810"/>
<sequence>MKKSSAVKRRKYTLFPKIKKAPMLRGSETLHPAKPFSIESNQNAIKDENADRYSDSAHRIIGNGLVHRGKICFPKSDRLATIQEVDMDSSTIPCMQLISTEPCSQQQPVSLTTPQQNTYKCLRLSDRSGSKLQPGSKPPMANPCESVGVNEFPGRVAQHRHGALLSNTLVPELLVYAYSPTSLESGSHQSHIMLYEKNRTADAGSVTAPGLSQSMDMGRPRKKQHASRNESSMECKGAELVQNSKEKSFKSLPKGLRPREAGRKLGIHELRAVYSQAVEEAKCFEELRYLDERAEYLRHTYKSLRSGRCGLQQSRKCDYFQPRHIVRSSHESMLRREEALAKLDASIDDWFTRLEQAENRRTRIRQKLLEHIAAATMLFVAEHHPSCANESLQHHKDMQLSPRHITAPYLSGPDGTPPSGRRAGSTLSRRHVTLAHHGDGERLAAKRIADNHTDVQAVNYAAARRYNKESGWIPQASDVEVLIDNLEKEVSKMGNGIHIWTRNSRLERERLKSYEKLCGGSRHDRISVTL</sequence>
<keyword evidence="1" id="KW-0175">Coiled coil</keyword>
<evidence type="ECO:0000259" key="3">
    <source>
        <dbReference type="Pfam" id="PF15456"/>
    </source>
</evidence>
<feature type="region of interest" description="Disordered" evidence="2">
    <location>
        <begin position="406"/>
        <end position="426"/>
    </location>
</feature>
<dbReference type="Pfam" id="PF15456">
    <property type="entry name" value="Uds1"/>
    <property type="match status" value="1"/>
</dbReference>
<comment type="caution">
    <text evidence="4">The sequence shown here is derived from an EMBL/GenBank/DDBJ whole genome shotgun (WGS) entry which is preliminary data.</text>
</comment>
<evidence type="ECO:0000313" key="5">
    <source>
        <dbReference type="Proteomes" id="UP000002498"/>
    </source>
</evidence>
<proteinExistence type="predicted"/>
<protein>
    <recommendedName>
        <fullName evidence="3">Up-regulated during septation protein 1 domain-containing protein</fullName>
    </recommendedName>
</protein>